<organism evidence="1 2">
    <name type="scientific">Nocardia africana</name>
    <dbReference type="NCBI Taxonomy" id="134964"/>
    <lineage>
        <taxon>Bacteria</taxon>
        <taxon>Bacillati</taxon>
        <taxon>Actinomycetota</taxon>
        <taxon>Actinomycetes</taxon>
        <taxon>Mycobacteriales</taxon>
        <taxon>Nocardiaceae</taxon>
        <taxon>Nocardia</taxon>
    </lineage>
</organism>
<proteinExistence type="predicted"/>
<dbReference type="AlphaFoldDB" id="A0A378X533"/>
<name>A0A378X533_9NOCA</name>
<sequence>MCYYRSVVVADPETATFRLAVVYDHQRAIVEQAIDDDQADTIDATLTALGFRIVGDSGLGLAVGERIVTRDSPHNWFDPGTGEWSTTPPR</sequence>
<accession>A0A378X533</accession>
<dbReference type="RefSeq" id="WP_062969067.1">
    <property type="nucleotide sequence ID" value="NZ_JAJFOE010000002.1"/>
</dbReference>
<evidence type="ECO:0000313" key="2">
    <source>
        <dbReference type="Proteomes" id="UP000255082"/>
    </source>
</evidence>
<dbReference type="Proteomes" id="UP000255082">
    <property type="component" value="Unassembled WGS sequence"/>
</dbReference>
<gene>
    <name evidence="1" type="ORF">NCTC13184_07275</name>
</gene>
<evidence type="ECO:0000313" key="1">
    <source>
        <dbReference type="EMBL" id="SUA48720.1"/>
    </source>
</evidence>
<reference evidence="1 2" key="1">
    <citation type="submission" date="2018-06" db="EMBL/GenBank/DDBJ databases">
        <authorList>
            <consortium name="Pathogen Informatics"/>
            <person name="Doyle S."/>
        </authorList>
    </citation>
    <scope>NUCLEOTIDE SEQUENCE [LARGE SCALE GENOMIC DNA]</scope>
    <source>
        <strain evidence="1 2">NCTC13184</strain>
    </source>
</reference>
<dbReference type="EMBL" id="UGRU01000001">
    <property type="protein sequence ID" value="SUA48720.1"/>
    <property type="molecule type" value="Genomic_DNA"/>
</dbReference>
<protein>
    <submittedName>
        <fullName evidence="1">Uncharacterized protein</fullName>
    </submittedName>
</protein>